<dbReference type="Proteomes" id="UP001055658">
    <property type="component" value="Chromosome"/>
</dbReference>
<evidence type="ECO:0000313" key="6">
    <source>
        <dbReference type="Proteomes" id="UP001055658"/>
    </source>
</evidence>
<dbReference type="GO" id="GO:0008233">
    <property type="term" value="F:peptidase activity"/>
    <property type="evidence" value="ECO:0007669"/>
    <property type="project" value="UniProtKB-KW"/>
</dbReference>
<evidence type="ECO:0000313" key="5">
    <source>
        <dbReference type="EMBL" id="USD23580.1"/>
    </source>
</evidence>
<dbReference type="RefSeq" id="WP_252085925.1">
    <property type="nucleotide sequence ID" value="NZ_CP092418.1"/>
</dbReference>
<dbReference type="CDD" id="cd00518">
    <property type="entry name" value="H2MP"/>
    <property type="match status" value="1"/>
</dbReference>
<protein>
    <submittedName>
        <fullName evidence="5">Hydrogenase maturation protease</fullName>
    </submittedName>
</protein>
<evidence type="ECO:0000256" key="1">
    <source>
        <dbReference type="ARBA" id="ARBA00006814"/>
    </source>
</evidence>
<dbReference type="GO" id="GO:0006508">
    <property type="term" value="P:proteolysis"/>
    <property type="evidence" value="ECO:0007669"/>
    <property type="project" value="UniProtKB-KW"/>
</dbReference>
<evidence type="ECO:0000256" key="3">
    <source>
        <dbReference type="ARBA" id="ARBA00022750"/>
    </source>
</evidence>
<keyword evidence="3" id="KW-0064">Aspartyl protease</keyword>
<keyword evidence="2 5" id="KW-0645">Protease</keyword>
<dbReference type="InterPro" id="IPR023430">
    <property type="entry name" value="Pept_HybD-like_dom_sf"/>
</dbReference>
<organism evidence="5 6">
    <name type="scientific">Microbulbifer variabilis</name>
    <dbReference type="NCBI Taxonomy" id="266805"/>
    <lineage>
        <taxon>Bacteria</taxon>
        <taxon>Pseudomonadati</taxon>
        <taxon>Pseudomonadota</taxon>
        <taxon>Gammaproteobacteria</taxon>
        <taxon>Cellvibrionales</taxon>
        <taxon>Microbulbiferaceae</taxon>
        <taxon>Microbulbifer</taxon>
    </lineage>
</organism>
<evidence type="ECO:0000256" key="4">
    <source>
        <dbReference type="ARBA" id="ARBA00022801"/>
    </source>
</evidence>
<keyword evidence="6" id="KW-1185">Reference proteome</keyword>
<proteinExistence type="inferred from homology"/>
<dbReference type="PANTHER" id="PTHR30302:SF1">
    <property type="entry name" value="HYDROGENASE 2 MATURATION PROTEASE"/>
    <property type="match status" value="1"/>
</dbReference>
<dbReference type="EMBL" id="CP092418">
    <property type="protein sequence ID" value="USD23580.1"/>
    <property type="molecule type" value="Genomic_DNA"/>
</dbReference>
<dbReference type="InterPro" id="IPR000671">
    <property type="entry name" value="Peptidase_A31"/>
</dbReference>
<comment type="similarity">
    <text evidence="1">Belongs to the peptidase A31 family.</text>
</comment>
<reference evidence="5" key="1">
    <citation type="submission" date="2022-02" db="EMBL/GenBank/DDBJ databases">
        <title>Coral-associated bacteria.</title>
        <authorList>
            <person name="Tang K."/>
            <person name="Wang X."/>
        </authorList>
    </citation>
    <scope>NUCLEOTIDE SEQUENCE</scope>
    <source>
        <strain evidence="5">SCSIO 43006</strain>
    </source>
</reference>
<sequence>MSQKESPERWLLVSLGNRFRGDDGVGPYLLDKLRSQLKGSADFLESGNDMVTLVGHWKDRQVCLVDAILSDEQKSGELIRADGLADIIAPSNCTTSSHGFNLREAVDLGRVLGALPRRLEIFSICAENITSCDCLTAAVKLGAERAEQELLAFLQGDNGQS</sequence>
<dbReference type="PANTHER" id="PTHR30302">
    <property type="entry name" value="HYDROGENASE 1 MATURATION PROTEASE"/>
    <property type="match status" value="1"/>
</dbReference>
<name>A0ABY4VL58_9GAMM</name>
<keyword evidence="4" id="KW-0378">Hydrolase</keyword>
<accession>A0ABY4VL58</accession>
<evidence type="ECO:0000256" key="2">
    <source>
        <dbReference type="ARBA" id="ARBA00022670"/>
    </source>
</evidence>
<dbReference type="Gene3D" id="3.40.50.1450">
    <property type="entry name" value="HybD-like"/>
    <property type="match status" value="1"/>
</dbReference>
<dbReference type="NCBIfam" id="TIGR00072">
    <property type="entry name" value="hydrog_prot"/>
    <property type="match status" value="1"/>
</dbReference>
<gene>
    <name evidence="5" type="ORF">MJO52_10680</name>
</gene>
<dbReference type="SUPFAM" id="SSF53163">
    <property type="entry name" value="HybD-like"/>
    <property type="match status" value="1"/>
</dbReference>